<dbReference type="RefSeq" id="WP_144247426.1">
    <property type="nucleotide sequence ID" value="NZ_VLPK01000001.1"/>
</dbReference>
<dbReference type="OrthoDB" id="828283at2"/>
<gene>
    <name evidence="1" type="ORF">FO440_06655</name>
</gene>
<name>A0A556MV89_9SPHI</name>
<protein>
    <submittedName>
        <fullName evidence="1">6-bladed beta-propeller</fullName>
    </submittedName>
</protein>
<evidence type="ECO:0000313" key="1">
    <source>
        <dbReference type="EMBL" id="TSJ43861.1"/>
    </source>
</evidence>
<dbReference type="EMBL" id="VLPK01000001">
    <property type="protein sequence ID" value="TSJ43861.1"/>
    <property type="molecule type" value="Genomic_DNA"/>
</dbReference>
<reference evidence="1 2" key="1">
    <citation type="submission" date="2019-07" db="EMBL/GenBank/DDBJ databases">
        <authorList>
            <person name="Huq M.A."/>
        </authorList>
    </citation>
    <scope>NUCLEOTIDE SEQUENCE [LARGE SCALE GENOMIC DNA]</scope>
    <source>
        <strain evidence="1 2">MAH-19</strain>
    </source>
</reference>
<accession>A0A556MV89</accession>
<keyword evidence="2" id="KW-1185">Reference proteome</keyword>
<organism evidence="1 2">
    <name type="scientific">Mucilaginibacter corticis</name>
    <dbReference type="NCBI Taxonomy" id="2597670"/>
    <lineage>
        <taxon>Bacteria</taxon>
        <taxon>Pseudomonadati</taxon>
        <taxon>Bacteroidota</taxon>
        <taxon>Sphingobacteriia</taxon>
        <taxon>Sphingobacteriales</taxon>
        <taxon>Sphingobacteriaceae</taxon>
        <taxon>Mucilaginibacter</taxon>
    </lineage>
</organism>
<dbReference type="Proteomes" id="UP000318733">
    <property type="component" value="Unassembled WGS sequence"/>
</dbReference>
<sequence length="423" mass="48905">MRLPVIVNQLIISFCFVVLTTTVVAQRVIKTDTSNYKTIRIDPSNAAGGNVSDVFDEISYIPLETTPESLFGSIYQLEVVDDYFIILDENTNCILLFNKSGKFHTKIKGIRNQWGFGIRRFFVNRWTKQIIYSNDSYRTKTYCNFDGQVVKTEKYNGDYDINATSFYFIGPDNLINCDRYRDINAKDKYYKPFSRSLIQYVKDVKTVYASGMHYSETDGKINAIGHGIGPLTYYGNDTTLFYAEFYKYKIYTVTPNTIKLTYKFIFPLMSSLSTGFYKNTVYTDSVFRYLQEHKDQIFVLANCYKAGNNLLLEAHNLNYDSKERHLIYNLKSGGLIAYEHISPDKKSFFLPVYVGDTNFENNGLAACDGKYIYNSLSSLIMFKAYEDNEDKNITYNPALTDYFKKGSRKDNPVILQFKLKDNL</sequence>
<evidence type="ECO:0000313" key="2">
    <source>
        <dbReference type="Proteomes" id="UP000318733"/>
    </source>
</evidence>
<proteinExistence type="predicted"/>
<dbReference type="Pfam" id="PF17170">
    <property type="entry name" value="DUF5128"/>
    <property type="match status" value="1"/>
</dbReference>
<comment type="caution">
    <text evidence="1">The sequence shown here is derived from an EMBL/GenBank/DDBJ whole genome shotgun (WGS) entry which is preliminary data.</text>
</comment>
<dbReference type="AlphaFoldDB" id="A0A556MV89"/>